<keyword evidence="2" id="KW-0378">Hydrolase</keyword>
<organism evidence="2">
    <name type="scientific">Pseudopleurococcus sp. A SAG 2039</name>
    <dbReference type="NCBI Taxonomy" id="908851"/>
    <lineage>
        <taxon>Eukaryota</taxon>
        <taxon>Viridiplantae</taxon>
        <taxon>Chlorophyta</taxon>
        <taxon>core chlorophytes</taxon>
        <taxon>Trebouxiophyceae</taxon>
        <taxon>Chlorellales</taxon>
        <taxon>Leptosiraceae</taxon>
        <taxon>Pseudopleurococcus</taxon>
    </lineage>
</organism>
<sequence length="267" mass="30957">MKLTAEWIVGFVDGDGHFGISQTLNTDRFSFIVSQDQRSVHVLYELKTFFQCGSVHKAGKNMCEYKVSAKKQLIEIIIPFFEQHALKTEKRKTFEYMAQNCLNSMESKRQLNINTVDDKLTLDWLIGFIDAEGSFVCSLVNNQFIAQMIIGLDPKDSRILDKIKDFLGYGVRYAKTGTEVFQLSAQKDKYHFINTYVLTKGSKDRLRTHKRIGARKWSKLILFLQTDQHKTQLGWNKAYKKYLNFKKALQTGFLVEDRVRPALEEAE</sequence>
<dbReference type="GO" id="GO:0005739">
    <property type="term" value="C:mitochondrion"/>
    <property type="evidence" value="ECO:0007669"/>
    <property type="project" value="UniProtKB-ARBA"/>
</dbReference>
<keyword evidence="2" id="KW-0255">Endonuclease</keyword>
<dbReference type="InterPro" id="IPR051289">
    <property type="entry name" value="LAGLIDADG_Endonuclease"/>
</dbReference>
<accession>A0A1C7A1B0</accession>
<dbReference type="Pfam" id="PF00961">
    <property type="entry name" value="LAGLIDADG_1"/>
    <property type="match status" value="2"/>
</dbReference>
<dbReference type="AlphaFoldDB" id="A0A1C7A1B0"/>
<protein>
    <submittedName>
        <fullName evidence="2">Putative LAGLIDADG homing endonuclease</fullName>
    </submittedName>
</protein>
<keyword evidence="2" id="KW-0540">Nuclease</keyword>
<dbReference type="SUPFAM" id="SSF55608">
    <property type="entry name" value="Homing endonucleases"/>
    <property type="match status" value="2"/>
</dbReference>
<evidence type="ECO:0000313" key="2">
    <source>
        <dbReference type="EMBL" id="ALA63888.1"/>
    </source>
</evidence>
<feature type="domain" description="Homing endonuclease LAGLIDADG" evidence="1">
    <location>
        <begin position="125"/>
        <end position="219"/>
    </location>
</feature>
<dbReference type="InterPro" id="IPR004860">
    <property type="entry name" value="LAGLIDADG_dom"/>
</dbReference>
<evidence type="ECO:0000259" key="1">
    <source>
        <dbReference type="Pfam" id="PF00961"/>
    </source>
</evidence>
<proteinExistence type="predicted"/>
<keyword evidence="2" id="KW-0150">Chloroplast</keyword>
<dbReference type="PANTHER" id="PTHR36181:SF2">
    <property type="entry name" value="INTRON-ENCODED ENDONUCLEASE AI3-RELATED"/>
    <property type="match status" value="1"/>
</dbReference>
<reference evidence="2" key="1">
    <citation type="submission" date="2012-04" db="EMBL/GenBank/DDBJ databases">
        <title>Newly identified LAGLIDADG homing endonucleases in the chloroplast LSU rDNA of green algae.</title>
        <authorList>
            <person name="Del Hoyo A."/>
            <person name="Alvarez R."/>
            <person name="Casano L.M."/>
            <person name="Barreno E."/>
            <person name="Del Campo E.M."/>
        </authorList>
    </citation>
    <scope>NUCLEOTIDE SEQUENCE</scope>
    <source>
        <strain evidence="2">SAG 2039</strain>
    </source>
</reference>
<dbReference type="GO" id="GO:0004519">
    <property type="term" value="F:endonuclease activity"/>
    <property type="evidence" value="ECO:0007669"/>
    <property type="project" value="UniProtKB-KW"/>
</dbReference>
<dbReference type="EMBL" id="JQ921006">
    <property type="protein sequence ID" value="ALA63888.1"/>
    <property type="molecule type" value="Genomic_DNA"/>
</dbReference>
<geneLocation type="chloroplast" evidence="2"/>
<dbReference type="PANTHER" id="PTHR36181">
    <property type="entry name" value="INTRON-ENCODED ENDONUCLEASE AI3-RELATED"/>
    <property type="match status" value="1"/>
</dbReference>
<feature type="domain" description="Homing endonuclease LAGLIDADG" evidence="1">
    <location>
        <begin position="8"/>
        <end position="99"/>
    </location>
</feature>
<dbReference type="InterPro" id="IPR027434">
    <property type="entry name" value="Homing_endonucl"/>
</dbReference>
<keyword evidence="2" id="KW-0934">Plastid</keyword>
<name>A0A1C7A1B0_9CHLO</name>
<dbReference type="Gene3D" id="3.10.28.10">
    <property type="entry name" value="Homing endonucleases"/>
    <property type="match status" value="2"/>
</dbReference>